<evidence type="ECO:0000313" key="8">
    <source>
        <dbReference type="EMBL" id="USP73025.1"/>
    </source>
</evidence>
<dbReference type="GO" id="GO:0003677">
    <property type="term" value="F:DNA binding"/>
    <property type="evidence" value="ECO:0007669"/>
    <property type="project" value="InterPro"/>
</dbReference>
<dbReference type="GO" id="GO:0006303">
    <property type="term" value="P:double-strand break repair via nonhomologous end joining"/>
    <property type="evidence" value="ECO:0007669"/>
    <property type="project" value="TreeGrafter"/>
</dbReference>
<accession>A0A9Q8Z0W3</accession>
<proteinExistence type="inferred from homology"/>
<dbReference type="Gene3D" id="1.10.3260.10">
    <property type="entry name" value="DNA ligase, ATP-dependent, N-terminal domain"/>
    <property type="match status" value="1"/>
</dbReference>
<dbReference type="GO" id="GO:0006310">
    <property type="term" value="P:DNA recombination"/>
    <property type="evidence" value="ECO:0007669"/>
    <property type="project" value="InterPro"/>
</dbReference>
<comment type="similarity">
    <text evidence="1">Belongs to the ATP-dependent DNA ligase family.</text>
</comment>
<evidence type="ECO:0000256" key="4">
    <source>
        <dbReference type="ARBA" id="ARBA00022840"/>
    </source>
</evidence>
<dbReference type="InterPro" id="IPR029710">
    <property type="entry name" value="LIG4"/>
</dbReference>
<gene>
    <name evidence="8" type="ORF">yc1106_00299</name>
</gene>
<feature type="compositionally biased region" description="Basic and acidic residues" evidence="6">
    <location>
        <begin position="714"/>
        <end position="724"/>
    </location>
</feature>
<dbReference type="OrthoDB" id="2160351at2759"/>
<name>A0A9Q8Z0W3_CURCL</name>
<keyword evidence="2" id="KW-0436">Ligase</keyword>
<sequence length="860" mass="97965">MALTFNSICSLLQDIENVSANRPRPFCEEEQKRIQQIISSWFREHRDALNDPATDGGAVLSILFPHRRRDRVYGFSAYSLAKKLSRLLAFNRGQRAIFESWETGTHGDLGVYTELAMKPWDGTFSSKNYITIERINCVLIQLAARQRFSDEKIRRERDSGCQVDTELRDIFVRLESWEAKWLVRLLQRNHCTVELNERFVMQHYHFLLPDLLAFQNDFEAAFDALRGVLSCYPAIPKPWEEQSMRVEAVKKLKPKVGVKIGRPPFYKAWSFQNCLHLVGNSAWAAEVKYDGEYCEIHVNVDPENGNSNIRIFSKNGKDATADRESLRNTIRNALHIGQPDTLVRKNCIVLGEMVVYNDDDKKIMDFSKIRNHVKRSGFFMGTLRDFPPDKCEHLMIVFFDVLLLDDEPILRHSLQDRRRILRKLIHVIPGRSMRSEWTLLDFKTGNGLGDLKETFARTIAERQEGLVLKPLHAPYLPLPDQDQPGFLVKVKKDYLGDMGGERDLGDFAVVGARFDPQVAAKTNLKPLHWTHFYLGCCTNRDAALRAGVKPRFKVVATLSLDTSISRSDARYLNVQGYFRQVKLHPDGSTVGFDVTNFRDHDRRMTVAFKNPLIVEILGGGFDTPQNATFEMLRHPRVQKIHLDRTWEDAVTMQDLERMAEEKFAVPNAKELDGHAKDIALLVKKYLDGSQVTIMSDNTARETIEHTSPPCSPETPHRPLVKETSHVTPSSLGDKEVPPDIHIDLSSSEDSADENIQGKGLWASRESRSPPHKFTLQSSTAQTTTSTAPETVSSILPIPDTQSIVSKKRRRSRALEPISPPPIKRRKTRDPLKVSDGNRQPSHCDCDSQKKKVGSDTENHL</sequence>
<evidence type="ECO:0000313" key="9">
    <source>
        <dbReference type="Proteomes" id="UP001056012"/>
    </source>
</evidence>
<reference evidence="8" key="1">
    <citation type="submission" date="2021-12" db="EMBL/GenBank/DDBJ databases">
        <title>Curvularia clavata genome.</title>
        <authorList>
            <person name="Cao Y."/>
        </authorList>
    </citation>
    <scope>NUCLEOTIDE SEQUENCE</scope>
    <source>
        <strain evidence="8">Yc1106</strain>
    </source>
</reference>
<feature type="compositionally biased region" description="Low complexity" evidence="6">
    <location>
        <begin position="774"/>
        <end position="793"/>
    </location>
</feature>
<dbReference type="AlphaFoldDB" id="A0A9Q8Z0W3"/>
<organism evidence="8 9">
    <name type="scientific">Curvularia clavata</name>
    <dbReference type="NCBI Taxonomy" id="95742"/>
    <lineage>
        <taxon>Eukaryota</taxon>
        <taxon>Fungi</taxon>
        <taxon>Dikarya</taxon>
        <taxon>Ascomycota</taxon>
        <taxon>Pezizomycotina</taxon>
        <taxon>Dothideomycetes</taxon>
        <taxon>Pleosporomycetidae</taxon>
        <taxon>Pleosporales</taxon>
        <taxon>Pleosporineae</taxon>
        <taxon>Pleosporaceae</taxon>
        <taxon>Curvularia</taxon>
    </lineage>
</organism>
<dbReference type="GO" id="GO:0005524">
    <property type="term" value="F:ATP binding"/>
    <property type="evidence" value="ECO:0007669"/>
    <property type="project" value="UniProtKB-KW"/>
</dbReference>
<evidence type="ECO:0000256" key="3">
    <source>
        <dbReference type="ARBA" id="ARBA00022741"/>
    </source>
</evidence>
<feature type="domain" description="ATP-dependent DNA ligase family profile" evidence="7">
    <location>
        <begin position="396"/>
        <end position="538"/>
    </location>
</feature>
<dbReference type="Gene3D" id="3.30.470.30">
    <property type="entry name" value="DNA ligase/mRNA capping enzyme"/>
    <property type="match status" value="1"/>
</dbReference>
<evidence type="ECO:0000256" key="5">
    <source>
        <dbReference type="ARBA" id="ARBA00023242"/>
    </source>
</evidence>
<dbReference type="Gene3D" id="2.40.50.140">
    <property type="entry name" value="Nucleic acid-binding proteins"/>
    <property type="match status" value="1"/>
</dbReference>
<dbReference type="GO" id="GO:0003910">
    <property type="term" value="F:DNA ligase (ATP) activity"/>
    <property type="evidence" value="ECO:0007669"/>
    <property type="project" value="InterPro"/>
</dbReference>
<evidence type="ECO:0000256" key="1">
    <source>
        <dbReference type="ARBA" id="ARBA00007572"/>
    </source>
</evidence>
<protein>
    <recommendedName>
        <fullName evidence="7">ATP-dependent DNA ligase family profile domain-containing protein</fullName>
    </recommendedName>
</protein>
<evidence type="ECO:0000256" key="6">
    <source>
        <dbReference type="SAM" id="MobiDB-lite"/>
    </source>
</evidence>
<evidence type="ECO:0000256" key="2">
    <source>
        <dbReference type="ARBA" id="ARBA00022598"/>
    </source>
</evidence>
<keyword evidence="9" id="KW-1185">Reference proteome</keyword>
<keyword evidence="4" id="KW-0067">ATP-binding</keyword>
<dbReference type="GO" id="GO:0006297">
    <property type="term" value="P:nucleotide-excision repair, DNA gap filling"/>
    <property type="evidence" value="ECO:0007669"/>
    <property type="project" value="TreeGrafter"/>
</dbReference>
<feature type="compositionally biased region" description="Basic and acidic residues" evidence="6">
    <location>
        <begin position="841"/>
        <end position="860"/>
    </location>
</feature>
<feature type="region of interest" description="Disordered" evidence="6">
    <location>
        <begin position="701"/>
        <end position="860"/>
    </location>
</feature>
<dbReference type="InterPro" id="IPR036599">
    <property type="entry name" value="DNA_ligase_N_sf"/>
</dbReference>
<keyword evidence="3" id="KW-0547">Nucleotide-binding</keyword>
<dbReference type="PANTHER" id="PTHR45997">
    <property type="entry name" value="DNA LIGASE 4"/>
    <property type="match status" value="1"/>
</dbReference>
<dbReference type="GO" id="GO:0032807">
    <property type="term" value="C:DNA ligase IV complex"/>
    <property type="evidence" value="ECO:0007669"/>
    <property type="project" value="TreeGrafter"/>
</dbReference>
<dbReference type="VEuPathDB" id="FungiDB:yc1106_00299"/>
<dbReference type="Pfam" id="PF04675">
    <property type="entry name" value="DNA_ligase_A_N"/>
    <property type="match status" value="1"/>
</dbReference>
<dbReference type="SUPFAM" id="SSF56091">
    <property type="entry name" value="DNA ligase/mRNA capping enzyme, catalytic domain"/>
    <property type="match status" value="1"/>
</dbReference>
<dbReference type="InterPro" id="IPR012308">
    <property type="entry name" value="DNA_ligase_ATP-dep_N"/>
</dbReference>
<feature type="compositionally biased region" description="Basic and acidic residues" evidence="6">
    <location>
        <begin position="732"/>
        <end position="742"/>
    </location>
</feature>
<keyword evidence="5" id="KW-0539">Nucleus</keyword>
<dbReference type="PANTHER" id="PTHR45997:SF2">
    <property type="entry name" value="ATP DEPENDENT DNA LIGASE DOMAIN PROTEIN (AFU_ORTHOLOGUE AFUA_5G02430)"/>
    <property type="match status" value="1"/>
</dbReference>
<dbReference type="Pfam" id="PF01068">
    <property type="entry name" value="DNA_ligase_A_M"/>
    <property type="match status" value="1"/>
</dbReference>
<dbReference type="PROSITE" id="PS50160">
    <property type="entry name" value="DNA_LIGASE_A3"/>
    <property type="match status" value="1"/>
</dbReference>
<evidence type="ECO:0000259" key="7">
    <source>
        <dbReference type="PROSITE" id="PS50160"/>
    </source>
</evidence>
<dbReference type="InterPro" id="IPR012340">
    <property type="entry name" value="NA-bd_OB-fold"/>
</dbReference>
<dbReference type="EMBL" id="CP089274">
    <property type="protein sequence ID" value="USP73025.1"/>
    <property type="molecule type" value="Genomic_DNA"/>
</dbReference>
<dbReference type="Proteomes" id="UP001056012">
    <property type="component" value="Chromosome 1"/>
</dbReference>
<dbReference type="InterPro" id="IPR012310">
    <property type="entry name" value="DNA_ligase_ATP-dep_cent"/>
</dbReference>